<dbReference type="GO" id="GO:0005525">
    <property type="term" value="F:GTP binding"/>
    <property type="evidence" value="ECO:0007669"/>
    <property type="project" value="UniProtKB-KW"/>
</dbReference>
<dbReference type="Pfam" id="PF00071">
    <property type="entry name" value="Ras"/>
    <property type="match status" value="1"/>
</dbReference>
<keyword evidence="2" id="KW-0342">GTP-binding</keyword>
<dbReference type="Gene3D" id="3.40.50.300">
    <property type="entry name" value="P-loop containing nucleotide triphosphate hydrolases"/>
    <property type="match status" value="1"/>
</dbReference>
<dbReference type="EMBL" id="CACVKT020000202">
    <property type="protein sequence ID" value="CAC5357307.1"/>
    <property type="molecule type" value="Genomic_DNA"/>
</dbReference>
<dbReference type="AlphaFoldDB" id="A0A6J7ZVX5"/>
<gene>
    <name evidence="3" type="ORF">MCOR_1036</name>
</gene>
<keyword evidence="4" id="KW-1185">Reference proteome</keyword>
<evidence type="ECO:0000256" key="1">
    <source>
        <dbReference type="ARBA" id="ARBA00022741"/>
    </source>
</evidence>
<evidence type="ECO:0000313" key="4">
    <source>
        <dbReference type="Proteomes" id="UP000507470"/>
    </source>
</evidence>
<name>A0A6J7ZVX5_MYTCO</name>
<dbReference type="SMART" id="SM00175">
    <property type="entry name" value="RAB"/>
    <property type="match status" value="1"/>
</dbReference>
<dbReference type="PANTHER" id="PTHR24072">
    <property type="entry name" value="RHO FAMILY GTPASE"/>
    <property type="match status" value="1"/>
</dbReference>
<organism evidence="3 4">
    <name type="scientific">Mytilus coruscus</name>
    <name type="common">Sea mussel</name>
    <dbReference type="NCBI Taxonomy" id="42192"/>
    <lineage>
        <taxon>Eukaryota</taxon>
        <taxon>Metazoa</taxon>
        <taxon>Spiralia</taxon>
        <taxon>Lophotrochozoa</taxon>
        <taxon>Mollusca</taxon>
        <taxon>Bivalvia</taxon>
        <taxon>Autobranchia</taxon>
        <taxon>Pteriomorphia</taxon>
        <taxon>Mytilida</taxon>
        <taxon>Mytiloidea</taxon>
        <taxon>Mytilidae</taxon>
        <taxon>Mytilinae</taxon>
        <taxon>Mytilus</taxon>
    </lineage>
</organism>
<dbReference type="SMART" id="SM00174">
    <property type="entry name" value="RHO"/>
    <property type="match status" value="1"/>
</dbReference>
<dbReference type="GO" id="GO:0007264">
    <property type="term" value="P:small GTPase-mediated signal transduction"/>
    <property type="evidence" value="ECO:0007669"/>
    <property type="project" value="InterPro"/>
</dbReference>
<sequence>MISHGSDKTVTCTIVGDGMVGKSQICKTFIGDLTIQDYEATVTNEHSVLTQFMGDKYTLRIVDSSGQHDYKDLRTKSYKGSEVFILCYSLSDRDSFESIESFWIPEIRKICKKTPVILVATGKDIADENNNVSKQEGLCLMDKYGIDTYVECSSYNKEEVNEVFEDVLLSVIKNKKRRRSSLLRHLLAR</sequence>
<dbReference type="PROSITE" id="PS51419">
    <property type="entry name" value="RAB"/>
    <property type="match status" value="1"/>
</dbReference>
<dbReference type="SMART" id="SM00173">
    <property type="entry name" value="RAS"/>
    <property type="match status" value="1"/>
</dbReference>
<dbReference type="PROSITE" id="PS51421">
    <property type="entry name" value="RAS"/>
    <property type="match status" value="1"/>
</dbReference>
<dbReference type="InterPro" id="IPR001806">
    <property type="entry name" value="Small_GTPase"/>
</dbReference>
<evidence type="ECO:0000256" key="2">
    <source>
        <dbReference type="ARBA" id="ARBA00023134"/>
    </source>
</evidence>
<dbReference type="Proteomes" id="UP000507470">
    <property type="component" value="Unassembled WGS sequence"/>
</dbReference>
<dbReference type="CDD" id="cd00157">
    <property type="entry name" value="Rho"/>
    <property type="match status" value="1"/>
</dbReference>
<dbReference type="InterPro" id="IPR027417">
    <property type="entry name" value="P-loop_NTPase"/>
</dbReference>
<accession>A0A6J7ZVX5</accession>
<dbReference type="PRINTS" id="PR00449">
    <property type="entry name" value="RASTRNSFRMNG"/>
</dbReference>
<dbReference type="OrthoDB" id="25896at2759"/>
<dbReference type="GO" id="GO:0003924">
    <property type="term" value="F:GTPase activity"/>
    <property type="evidence" value="ECO:0007669"/>
    <property type="project" value="InterPro"/>
</dbReference>
<protein>
    <submittedName>
        <fullName evidence="3">RAC1</fullName>
    </submittedName>
</protein>
<proteinExistence type="predicted"/>
<keyword evidence="1" id="KW-0547">Nucleotide-binding</keyword>
<dbReference type="InterPro" id="IPR003578">
    <property type="entry name" value="Small_GTPase_Rho"/>
</dbReference>
<dbReference type="InterPro" id="IPR005225">
    <property type="entry name" value="Small_GTP-bd"/>
</dbReference>
<dbReference type="SUPFAM" id="SSF52540">
    <property type="entry name" value="P-loop containing nucleoside triphosphate hydrolases"/>
    <property type="match status" value="1"/>
</dbReference>
<evidence type="ECO:0000313" key="3">
    <source>
        <dbReference type="EMBL" id="CAC5357307.1"/>
    </source>
</evidence>
<reference evidence="3 4" key="1">
    <citation type="submission" date="2020-06" db="EMBL/GenBank/DDBJ databases">
        <authorList>
            <person name="Li R."/>
            <person name="Bekaert M."/>
        </authorList>
    </citation>
    <scope>NUCLEOTIDE SEQUENCE [LARGE SCALE GENOMIC DNA]</scope>
    <source>
        <strain evidence="4">wild</strain>
    </source>
</reference>
<dbReference type="NCBIfam" id="TIGR00231">
    <property type="entry name" value="small_GTP"/>
    <property type="match status" value="1"/>
</dbReference>
<dbReference type="PROSITE" id="PS51420">
    <property type="entry name" value="RHO"/>
    <property type="match status" value="1"/>
</dbReference>